<organism evidence="7 8">
    <name type="scientific">Streptosporangium subroseum</name>
    <dbReference type="NCBI Taxonomy" id="106412"/>
    <lineage>
        <taxon>Bacteria</taxon>
        <taxon>Bacillati</taxon>
        <taxon>Actinomycetota</taxon>
        <taxon>Actinomycetes</taxon>
        <taxon>Streptosporangiales</taxon>
        <taxon>Streptosporangiaceae</taxon>
        <taxon>Streptosporangium</taxon>
    </lineage>
</organism>
<dbReference type="AlphaFoldDB" id="A0A239CGB6"/>
<accession>A0A239CGB6</accession>
<dbReference type="CDD" id="cd06267">
    <property type="entry name" value="PBP1_LacI_sugar_binding-like"/>
    <property type="match status" value="1"/>
</dbReference>
<dbReference type="PROSITE" id="PS00356">
    <property type="entry name" value="HTH_LACI_1"/>
    <property type="match status" value="1"/>
</dbReference>
<evidence type="ECO:0000256" key="3">
    <source>
        <dbReference type="ARBA" id="ARBA00023125"/>
    </source>
</evidence>
<name>A0A239CGB6_9ACTN</name>
<feature type="compositionally biased region" description="Low complexity" evidence="5">
    <location>
        <begin position="327"/>
        <end position="340"/>
    </location>
</feature>
<keyword evidence="8" id="KW-1185">Reference proteome</keyword>
<keyword evidence="4" id="KW-0804">Transcription</keyword>
<proteinExistence type="predicted"/>
<evidence type="ECO:0000256" key="2">
    <source>
        <dbReference type="ARBA" id="ARBA00023015"/>
    </source>
</evidence>
<dbReference type="InterPro" id="IPR000843">
    <property type="entry name" value="HTH_LacI"/>
</dbReference>
<dbReference type="SUPFAM" id="SSF47413">
    <property type="entry name" value="lambda repressor-like DNA-binding domains"/>
    <property type="match status" value="1"/>
</dbReference>
<dbReference type="InterPro" id="IPR028082">
    <property type="entry name" value="Peripla_BP_I"/>
</dbReference>
<keyword evidence="2" id="KW-0805">Transcription regulation</keyword>
<dbReference type="PANTHER" id="PTHR30146:SF148">
    <property type="entry name" value="HTH-TYPE TRANSCRIPTIONAL REPRESSOR PURR-RELATED"/>
    <property type="match status" value="1"/>
</dbReference>
<sequence>MATIHDVAARAGVSPATVSRFLRGQRVRSAEAIQAAVDEMDYWPSATAQSLQSGRTHTIGVVVPDITNPYFAAVVKGMESVTRHTDYRIQLANTDESSEREDAVLAEMIRRVDGIILAPATEQDQTPLYVRDAGVPLVFVDRDLLGGEHFDAVLVNNAKGGQQAGEHLLGLGHTRIAAISGSQDTTPGRCRREGFVKALTAAGVEIPPEHDLVGDFREESGYQLALSLLSLPEPPTAIFSANNLMTLGALKALRDLRTDIPGEMSLIGFDDLDTGPLLRPPLTVIDRPMVEQGALAMRLLLRRFEDQYANDAARRIILDTKLIERASTAPPRKPRTAAGAGRTGRGRQR</sequence>
<dbReference type="Proteomes" id="UP000198282">
    <property type="component" value="Unassembled WGS sequence"/>
</dbReference>
<dbReference type="InterPro" id="IPR046335">
    <property type="entry name" value="LacI/GalR-like_sensor"/>
</dbReference>
<gene>
    <name evidence="7" type="ORF">SAMN05216276_1005195</name>
</gene>
<dbReference type="GO" id="GO:0003700">
    <property type="term" value="F:DNA-binding transcription factor activity"/>
    <property type="evidence" value="ECO:0007669"/>
    <property type="project" value="TreeGrafter"/>
</dbReference>
<dbReference type="GO" id="GO:0000976">
    <property type="term" value="F:transcription cis-regulatory region binding"/>
    <property type="evidence" value="ECO:0007669"/>
    <property type="project" value="TreeGrafter"/>
</dbReference>
<evidence type="ECO:0000256" key="4">
    <source>
        <dbReference type="ARBA" id="ARBA00023163"/>
    </source>
</evidence>
<evidence type="ECO:0000313" key="7">
    <source>
        <dbReference type="EMBL" id="SNS19227.1"/>
    </source>
</evidence>
<dbReference type="SMART" id="SM00354">
    <property type="entry name" value="HTH_LACI"/>
    <property type="match status" value="1"/>
</dbReference>
<evidence type="ECO:0000256" key="5">
    <source>
        <dbReference type="SAM" id="MobiDB-lite"/>
    </source>
</evidence>
<evidence type="ECO:0000313" key="8">
    <source>
        <dbReference type="Proteomes" id="UP000198282"/>
    </source>
</evidence>
<keyword evidence="1" id="KW-0678">Repressor</keyword>
<evidence type="ECO:0000259" key="6">
    <source>
        <dbReference type="PROSITE" id="PS50932"/>
    </source>
</evidence>
<keyword evidence="3" id="KW-0238">DNA-binding</keyword>
<dbReference type="SUPFAM" id="SSF53822">
    <property type="entry name" value="Periplasmic binding protein-like I"/>
    <property type="match status" value="1"/>
</dbReference>
<dbReference type="RefSeq" id="WP_089206457.1">
    <property type="nucleotide sequence ID" value="NZ_FZOD01000005.1"/>
</dbReference>
<dbReference type="PROSITE" id="PS50932">
    <property type="entry name" value="HTH_LACI_2"/>
    <property type="match status" value="1"/>
</dbReference>
<protein>
    <submittedName>
        <fullName evidence="7">Transcriptional regulator, LacI family</fullName>
    </submittedName>
</protein>
<evidence type="ECO:0000256" key="1">
    <source>
        <dbReference type="ARBA" id="ARBA00022491"/>
    </source>
</evidence>
<dbReference type="PANTHER" id="PTHR30146">
    <property type="entry name" value="LACI-RELATED TRANSCRIPTIONAL REPRESSOR"/>
    <property type="match status" value="1"/>
</dbReference>
<dbReference type="InterPro" id="IPR010982">
    <property type="entry name" value="Lambda_DNA-bd_dom_sf"/>
</dbReference>
<dbReference type="CDD" id="cd01392">
    <property type="entry name" value="HTH_LacI"/>
    <property type="match status" value="1"/>
</dbReference>
<dbReference type="Gene3D" id="1.10.260.40">
    <property type="entry name" value="lambda repressor-like DNA-binding domains"/>
    <property type="match status" value="1"/>
</dbReference>
<dbReference type="Pfam" id="PF00356">
    <property type="entry name" value="LacI"/>
    <property type="match status" value="1"/>
</dbReference>
<reference evidence="7 8" key="1">
    <citation type="submission" date="2017-06" db="EMBL/GenBank/DDBJ databases">
        <authorList>
            <person name="Kim H.J."/>
            <person name="Triplett B.A."/>
        </authorList>
    </citation>
    <scope>NUCLEOTIDE SEQUENCE [LARGE SCALE GENOMIC DNA]</scope>
    <source>
        <strain evidence="7 8">CGMCC 4.2132</strain>
    </source>
</reference>
<feature type="domain" description="HTH lacI-type" evidence="6">
    <location>
        <begin position="2"/>
        <end position="53"/>
    </location>
</feature>
<dbReference type="Gene3D" id="3.40.50.2300">
    <property type="match status" value="2"/>
</dbReference>
<feature type="region of interest" description="Disordered" evidence="5">
    <location>
        <begin position="327"/>
        <end position="349"/>
    </location>
</feature>
<dbReference type="OrthoDB" id="9785139at2"/>
<dbReference type="Pfam" id="PF13377">
    <property type="entry name" value="Peripla_BP_3"/>
    <property type="match status" value="1"/>
</dbReference>
<dbReference type="EMBL" id="FZOD01000005">
    <property type="protein sequence ID" value="SNS19227.1"/>
    <property type="molecule type" value="Genomic_DNA"/>
</dbReference>